<evidence type="ECO:0008006" key="3">
    <source>
        <dbReference type="Google" id="ProtNLM"/>
    </source>
</evidence>
<name>A0AAW5L5Y0_BACCE</name>
<dbReference type="EMBL" id="JANHEB010000036">
    <property type="protein sequence ID" value="MCQ6287253.1"/>
    <property type="molecule type" value="Genomic_DNA"/>
</dbReference>
<dbReference type="Proteomes" id="UP001204643">
    <property type="component" value="Unassembled WGS sequence"/>
</dbReference>
<organism evidence="1 2">
    <name type="scientific">Bacillus cereus</name>
    <dbReference type="NCBI Taxonomy" id="1396"/>
    <lineage>
        <taxon>Bacteria</taxon>
        <taxon>Bacillati</taxon>
        <taxon>Bacillota</taxon>
        <taxon>Bacilli</taxon>
        <taxon>Bacillales</taxon>
        <taxon>Bacillaceae</taxon>
        <taxon>Bacillus</taxon>
        <taxon>Bacillus cereus group</taxon>
    </lineage>
</organism>
<accession>A0AAW5L5Y0</accession>
<dbReference type="AlphaFoldDB" id="A0AAW5L5Y0"/>
<sequence length="87" mass="10337">MTEIYNRKSLKTRKEQTCLGCLEIIPSGSDAVNNTGKSEYEFYDYYLHMECHEFLKQHSEYLEEGVWDGCVNDIKLEMEKEKNLYIL</sequence>
<proteinExistence type="predicted"/>
<evidence type="ECO:0000313" key="2">
    <source>
        <dbReference type="Proteomes" id="UP001204643"/>
    </source>
</evidence>
<evidence type="ECO:0000313" key="1">
    <source>
        <dbReference type="EMBL" id="MCQ6287253.1"/>
    </source>
</evidence>
<gene>
    <name evidence="1" type="ORF">NPM19_21675</name>
</gene>
<dbReference type="RefSeq" id="WP_256424751.1">
    <property type="nucleotide sequence ID" value="NZ_JANHDY010000133.1"/>
</dbReference>
<comment type="caution">
    <text evidence="1">The sequence shown here is derived from an EMBL/GenBank/DDBJ whole genome shotgun (WGS) entry which is preliminary data.</text>
</comment>
<protein>
    <recommendedName>
        <fullName evidence="3">PARP-type domain-containing protein</fullName>
    </recommendedName>
</protein>
<reference evidence="1" key="1">
    <citation type="submission" date="2022-07" db="EMBL/GenBank/DDBJ databases">
        <title>Identification and characterization of Bacillus thuringiensis and other Bacillus cereus group isolates from spinach by whole genome sequencing.</title>
        <authorList>
            <person name="Zao X."/>
            <person name="Zervas A."/>
            <person name="Hendriks M."/>
            <person name="Rajkovic A."/>
            <person name="Van Overbeek L."/>
            <person name="Hendriksen N.B."/>
            <person name="Uyttendaele M."/>
        </authorList>
    </citation>
    <scope>NUCLEOTIDE SEQUENCE</scope>
    <source>
        <strain evidence="1">781001F-1</strain>
    </source>
</reference>